<dbReference type="InterPro" id="IPR009025">
    <property type="entry name" value="RBP11-like_dimer"/>
</dbReference>
<organism evidence="7 8">
    <name type="scientific">Coprinellus micaceus</name>
    <name type="common">Glistening ink-cap mushroom</name>
    <name type="synonym">Coprinus micaceus</name>
    <dbReference type="NCBI Taxonomy" id="71717"/>
    <lineage>
        <taxon>Eukaryota</taxon>
        <taxon>Fungi</taxon>
        <taxon>Dikarya</taxon>
        <taxon>Basidiomycota</taxon>
        <taxon>Agaricomycotina</taxon>
        <taxon>Agaricomycetes</taxon>
        <taxon>Agaricomycetidae</taxon>
        <taxon>Agaricales</taxon>
        <taxon>Agaricineae</taxon>
        <taxon>Psathyrellaceae</taxon>
        <taxon>Coprinellus</taxon>
    </lineage>
</organism>
<comment type="similarity">
    <text evidence="5">Belongs to the archaeal Rpo11/eukaryotic RPB11/RPC19 RNA polymerase subunit family.</text>
</comment>
<dbReference type="HAMAP" id="MF_00261">
    <property type="entry name" value="RNApol_arch_Rpo11"/>
    <property type="match status" value="1"/>
</dbReference>
<sequence length="223" mass="24886">MANTETPPKIKIFLRLSSLAVLLNHLMFPNELGQLPSLQHLNPRGGFHAGPIDGRMVWFNECSCTTPYDGDIPLPLKHGNVSLGVCSGRITGYFILPSPAFAHGHPIRPTLRLLPLRERSTQLPGAAPDLSAATFQIFDESHTIGNSLRWILMKNPMVEFCGYSNPHPSENVINLRIQMFDRLSALSALLEALKNLDDLVGAVEQKYNESLGSGEYERWEERR</sequence>
<dbReference type="AlphaFoldDB" id="A0A4Y7TJ84"/>
<dbReference type="SUPFAM" id="SSF55257">
    <property type="entry name" value="RBP11-like subunits of RNA polymerase"/>
    <property type="match status" value="1"/>
</dbReference>
<keyword evidence="8" id="KW-1185">Reference proteome</keyword>
<name>A0A4Y7TJ84_COPMI</name>
<dbReference type="Gene3D" id="3.30.1360.10">
    <property type="entry name" value="RNA polymerase, RBP11-like subunit"/>
    <property type="match status" value="1"/>
</dbReference>
<dbReference type="PANTHER" id="PTHR13946:SF28">
    <property type="entry name" value="DNA-DIRECTED RNA POLYMERASES I AND III SUBUNIT RPAC2"/>
    <property type="match status" value="1"/>
</dbReference>
<dbReference type="InterPro" id="IPR036603">
    <property type="entry name" value="RBP11-like"/>
</dbReference>
<feature type="domain" description="DNA-directed RNA polymerase RBP11-like dimerisation" evidence="6">
    <location>
        <begin position="132"/>
        <end position="205"/>
    </location>
</feature>
<dbReference type="Proteomes" id="UP000298030">
    <property type="component" value="Unassembled WGS sequence"/>
</dbReference>
<dbReference type="OrthoDB" id="510325at2759"/>
<accession>A0A4Y7TJ84</accession>
<dbReference type="STRING" id="71717.A0A4Y7TJ84"/>
<dbReference type="InterPro" id="IPR022905">
    <property type="entry name" value="Rpo11-like"/>
</dbReference>
<evidence type="ECO:0000256" key="3">
    <source>
        <dbReference type="ARBA" id="ARBA00023163"/>
    </source>
</evidence>
<dbReference type="InterPro" id="IPR008193">
    <property type="entry name" value="RNA_pol_Rpb11_13-16kDa_CS"/>
</dbReference>
<keyword evidence="3" id="KW-0804">Transcription</keyword>
<evidence type="ECO:0000256" key="1">
    <source>
        <dbReference type="ARBA" id="ARBA00004123"/>
    </source>
</evidence>
<dbReference type="InterPro" id="IPR033898">
    <property type="entry name" value="RNAP_AC19"/>
</dbReference>
<dbReference type="GO" id="GO:0006362">
    <property type="term" value="P:transcription elongation by RNA polymerase I"/>
    <property type="evidence" value="ECO:0007669"/>
    <property type="project" value="TreeGrafter"/>
</dbReference>
<dbReference type="GO" id="GO:0003677">
    <property type="term" value="F:DNA binding"/>
    <property type="evidence" value="ECO:0007669"/>
    <property type="project" value="InterPro"/>
</dbReference>
<comment type="subcellular location">
    <subcellularLocation>
        <location evidence="1">Nucleus</location>
    </subcellularLocation>
</comment>
<dbReference type="Pfam" id="PF13656">
    <property type="entry name" value="RNA_pol_L_2"/>
    <property type="match status" value="1"/>
</dbReference>
<evidence type="ECO:0000256" key="2">
    <source>
        <dbReference type="ARBA" id="ARBA00022478"/>
    </source>
</evidence>
<evidence type="ECO:0000256" key="4">
    <source>
        <dbReference type="ARBA" id="ARBA00023242"/>
    </source>
</evidence>
<dbReference type="PANTHER" id="PTHR13946">
    <property type="entry name" value="DNA-DIRECTED RNA POLYMERASE I,II,III"/>
    <property type="match status" value="1"/>
</dbReference>
<evidence type="ECO:0000313" key="7">
    <source>
        <dbReference type="EMBL" id="TEB34243.1"/>
    </source>
</evidence>
<dbReference type="GO" id="GO:0005736">
    <property type="term" value="C:RNA polymerase I complex"/>
    <property type="evidence" value="ECO:0007669"/>
    <property type="project" value="TreeGrafter"/>
</dbReference>
<dbReference type="GO" id="GO:0055029">
    <property type="term" value="C:nuclear DNA-directed RNA polymerase complex"/>
    <property type="evidence" value="ECO:0007669"/>
    <property type="project" value="UniProtKB-ARBA"/>
</dbReference>
<evidence type="ECO:0000313" key="8">
    <source>
        <dbReference type="Proteomes" id="UP000298030"/>
    </source>
</evidence>
<dbReference type="GO" id="GO:0005666">
    <property type="term" value="C:RNA polymerase III complex"/>
    <property type="evidence" value="ECO:0007669"/>
    <property type="project" value="TreeGrafter"/>
</dbReference>
<dbReference type="PROSITE" id="PS01154">
    <property type="entry name" value="RNA_POL_L_13KD"/>
    <property type="match status" value="1"/>
</dbReference>
<dbReference type="GO" id="GO:0046983">
    <property type="term" value="F:protein dimerization activity"/>
    <property type="evidence" value="ECO:0007669"/>
    <property type="project" value="InterPro"/>
</dbReference>
<dbReference type="GO" id="GO:0003899">
    <property type="term" value="F:DNA-directed RNA polymerase activity"/>
    <property type="evidence" value="ECO:0007669"/>
    <property type="project" value="InterPro"/>
</dbReference>
<comment type="caution">
    <text evidence="7">The sequence shown here is derived from an EMBL/GenBank/DDBJ whole genome shotgun (WGS) entry which is preliminary data.</text>
</comment>
<dbReference type="GO" id="GO:0006383">
    <property type="term" value="P:transcription by RNA polymerase III"/>
    <property type="evidence" value="ECO:0007669"/>
    <property type="project" value="TreeGrafter"/>
</dbReference>
<proteinExistence type="inferred from homology"/>
<protein>
    <submittedName>
        <fullName evidence="7">RBP11-like subunits of RNA polymerase</fullName>
    </submittedName>
</protein>
<gene>
    <name evidence="7" type="ORF">FA13DRAFT_1812186</name>
</gene>
<reference evidence="7 8" key="1">
    <citation type="journal article" date="2019" name="Nat. Ecol. Evol.">
        <title>Megaphylogeny resolves global patterns of mushroom evolution.</title>
        <authorList>
            <person name="Varga T."/>
            <person name="Krizsan K."/>
            <person name="Foldi C."/>
            <person name="Dima B."/>
            <person name="Sanchez-Garcia M."/>
            <person name="Sanchez-Ramirez S."/>
            <person name="Szollosi G.J."/>
            <person name="Szarkandi J.G."/>
            <person name="Papp V."/>
            <person name="Albert L."/>
            <person name="Andreopoulos W."/>
            <person name="Angelini C."/>
            <person name="Antonin V."/>
            <person name="Barry K.W."/>
            <person name="Bougher N.L."/>
            <person name="Buchanan P."/>
            <person name="Buyck B."/>
            <person name="Bense V."/>
            <person name="Catcheside P."/>
            <person name="Chovatia M."/>
            <person name="Cooper J."/>
            <person name="Damon W."/>
            <person name="Desjardin D."/>
            <person name="Finy P."/>
            <person name="Geml J."/>
            <person name="Haridas S."/>
            <person name="Hughes K."/>
            <person name="Justo A."/>
            <person name="Karasinski D."/>
            <person name="Kautmanova I."/>
            <person name="Kiss B."/>
            <person name="Kocsube S."/>
            <person name="Kotiranta H."/>
            <person name="LaButti K.M."/>
            <person name="Lechner B.E."/>
            <person name="Liimatainen K."/>
            <person name="Lipzen A."/>
            <person name="Lukacs Z."/>
            <person name="Mihaltcheva S."/>
            <person name="Morgado L.N."/>
            <person name="Niskanen T."/>
            <person name="Noordeloos M.E."/>
            <person name="Ohm R.A."/>
            <person name="Ortiz-Santana B."/>
            <person name="Ovrebo C."/>
            <person name="Racz N."/>
            <person name="Riley R."/>
            <person name="Savchenko A."/>
            <person name="Shiryaev A."/>
            <person name="Soop K."/>
            <person name="Spirin V."/>
            <person name="Szebenyi C."/>
            <person name="Tomsovsky M."/>
            <person name="Tulloss R.E."/>
            <person name="Uehling J."/>
            <person name="Grigoriev I.V."/>
            <person name="Vagvolgyi C."/>
            <person name="Papp T."/>
            <person name="Martin F.M."/>
            <person name="Miettinen O."/>
            <person name="Hibbett D.S."/>
            <person name="Nagy L.G."/>
        </authorList>
    </citation>
    <scope>NUCLEOTIDE SEQUENCE [LARGE SCALE GENOMIC DNA]</scope>
    <source>
        <strain evidence="7 8">FP101781</strain>
    </source>
</reference>
<dbReference type="EMBL" id="QPFP01000010">
    <property type="protein sequence ID" value="TEB34243.1"/>
    <property type="molecule type" value="Genomic_DNA"/>
</dbReference>
<evidence type="ECO:0000259" key="6">
    <source>
        <dbReference type="Pfam" id="PF13656"/>
    </source>
</evidence>
<dbReference type="CDD" id="cd07029">
    <property type="entry name" value="RNAP_I_III_AC19"/>
    <property type="match status" value="1"/>
</dbReference>
<keyword evidence="4" id="KW-0539">Nucleus</keyword>
<evidence type="ECO:0000256" key="5">
    <source>
        <dbReference type="ARBA" id="ARBA00025751"/>
    </source>
</evidence>
<keyword evidence="2" id="KW-0240">DNA-directed RNA polymerase</keyword>